<keyword evidence="1" id="KW-0732">Signal</keyword>
<evidence type="ECO:0000256" key="2">
    <source>
        <dbReference type="ARBA" id="ARBA00022801"/>
    </source>
</evidence>
<gene>
    <name evidence="6" type="ORF">J4032_28930</name>
</gene>
<dbReference type="PANTHER" id="PTHR10030:SF37">
    <property type="entry name" value="ALPHA-L-FUCOSIDASE-RELATED"/>
    <property type="match status" value="1"/>
</dbReference>
<proteinExistence type="predicted"/>
<dbReference type="PIRSF" id="PIRSF001092">
    <property type="entry name" value="Alpha-L-fucosidase"/>
    <property type="match status" value="1"/>
</dbReference>
<evidence type="ECO:0000313" key="6">
    <source>
        <dbReference type="EMBL" id="UNM14954.1"/>
    </source>
</evidence>
<organism evidence="6 7">
    <name type="scientific">Streptomyces formicae</name>
    <dbReference type="NCBI Taxonomy" id="1616117"/>
    <lineage>
        <taxon>Bacteria</taxon>
        <taxon>Bacillati</taxon>
        <taxon>Actinomycetota</taxon>
        <taxon>Actinomycetes</taxon>
        <taxon>Kitasatosporales</taxon>
        <taxon>Streptomycetaceae</taxon>
        <taxon>Streptomyces</taxon>
    </lineage>
</organism>
<keyword evidence="2" id="KW-0378">Hydrolase</keyword>
<name>A0ABY3WQN5_9ACTN</name>
<sequence length="419" mass="46394">MKQSWFAEAKLGIFARWGISSVRAIPHPRTSAPRQISYLEYMEQLDGFTAARYNPEAWAELFAATGAKYAVMTAKDHDGVALWDTAFTELSVTTATPAGRDLIRPFTQALRRRGLRAGLHFSHQDGHLASQTTARPSQLHRSATQSEPAAPQSQHDVGRQARTQRARMVDRRQIRELVENYQPDLLRFDSTQEHGQERLWADQLPDMIPALGHEAVVIGRRDTDRGRDTPELSTPIIPPDGPWELCYPLGGISGHHPATAHRPTVHALIRVFADTIASGGNLLLETSPRGDGTIPPEHTAQLTALGKWVRRNHDAIYTTTGLPYGHFDGPSTLAKDRRTLYLICTRTPHGFIELRGLRNTIRRISVLSTGAALPYHVNNGLPDWGIPRIIRIKPPPAPNVVAVELNGELGLHQSHGITG</sequence>
<feature type="region of interest" description="Disordered" evidence="4">
    <location>
        <begin position="122"/>
        <end position="170"/>
    </location>
</feature>
<dbReference type="Pfam" id="PF01120">
    <property type="entry name" value="Alpha_L_fucos"/>
    <property type="match status" value="1"/>
</dbReference>
<dbReference type="PANTHER" id="PTHR10030">
    <property type="entry name" value="ALPHA-L-FUCOSIDASE"/>
    <property type="match status" value="1"/>
</dbReference>
<dbReference type="InterPro" id="IPR000933">
    <property type="entry name" value="Glyco_hydro_29"/>
</dbReference>
<dbReference type="RefSeq" id="WP_242335694.1">
    <property type="nucleotide sequence ID" value="NZ_CP071872.1"/>
</dbReference>
<feature type="compositionally biased region" description="Polar residues" evidence="4">
    <location>
        <begin position="129"/>
        <end position="155"/>
    </location>
</feature>
<dbReference type="EMBL" id="CP071872">
    <property type="protein sequence ID" value="UNM14954.1"/>
    <property type="molecule type" value="Genomic_DNA"/>
</dbReference>
<keyword evidence="3" id="KW-0326">Glycosidase</keyword>
<keyword evidence="7" id="KW-1185">Reference proteome</keyword>
<evidence type="ECO:0000256" key="4">
    <source>
        <dbReference type="SAM" id="MobiDB-lite"/>
    </source>
</evidence>
<reference evidence="6 7" key="1">
    <citation type="submission" date="2021-03" db="EMBL/GenBank/DDBJ databases">
        <title>Complete genome of Streptomyces formicae strain 1H-GS9 (DSM 100524).</title>
        <authorList>
            <person name="Atanasov K.E."/>
            <person name="Altabella T."/>
            <person name="Ferrer A."/>
        </authorList>
    </citation>
    <scope>NUCLEOTIDE SEQUENCE [LARGE SCALE GENOMIC DNA]</scope>
    <source>
        <strain evidence="6 7">1H-GS9</strain>
    </source>
</reference>
<dbReference type="InterPro" id="IPR057739">
    <property type="entry name" value="Glyco_hydro_29_N"/>
</dbReference>
<dbReference type="SMART" id="SM00812">
    <property type="entry name" value="Alpha_L_fucos"/>
    <property type="match status" value="1"/>
</dbReference>
<dbReference type="Proteomes" id="UP000828924">
    <property type="component" value="Chromosome"/>
</dbReference>
<evidence type="ECO:0000256" key="3">
    <source>
        <dbReference type="ARBA" id="ARBA00023295"/>
    </source>
</evidence>
<protein>
    <submittedName>
        <fullName evidence="6">Alpha-L-fucosidase</fullName>
    </submittedName>
</protein>
<feature type="domain" description="Glycoside hydrolase family 29 N-terminal" evidence="5">
    <location>
        <begin position="3"/>
        <end position="312"/>
    </location>
</feature>
<evidence type="ECO:0000256" key="1">
    <source>
        <dbReference type="ARBA" id="ARBA00022729"/>
    </source>
</evidence>
<dbReference type="InterPro" id="IPR016286">
    <property type="entry name" value="FUC_metazoa-typ"/>
</dbReference>
<evidence type="ECO:0000259" key="5">
    <source>
        <dbReference type="Pfam" id="PF01120"/>
    </source>
</evidence>
<evidence type="ECO:0000313" key="7">
    <source>
        <dbReference type="Proteomes" id="UP000828924"/>
    </source>
</evidence>
<accession>A0ABY3WQN5</accession>